<organism evidence="2 3">
    <name type="scientific">Kaistella haifensis DSM 19056</name>
    <dbReference type="NCBI Taxonomy" id="1450526"/>
    <lineage>
        <taxon>Bacteria</taxon>
        <taxon>Pseudomonadati</taxon>
        <taxon>Bacteroidota</taxon>
        <taxon>Flavobacteriia</taxon>
        <taxon>Flavobacteriales</taxon>
        <taxon>Weeksellaceae</taxon>
        <taxon>Chryseobacterium group</taxon>
        <taxon>Kaistella</taxon>
    </lineage>
</organism>
<dbReference type="AlphaFoldDB" id="A0A246B6E4"/>
<dbReference type="Proteomes" id="UP000197587">
    <property type="component" value="Unassembled WGS sequence"/>
</dbReference>
<evidence type="ECO:0000313" key="2">
    <source>
        <dbReference type="EMBL" id="OWK96936.1"/>
    </source>
</evidence>
<protein>
    <submittedName>
        <fullName evidence="2">Uncharacterized protein</fullName>
    </submittedName>
</protein>
<proteinExistence type="predicted"/>
<evidence type="ECO:0000256" key="1">
    <source>
        <dbReference type="SAM" id="SignalP"/>
    </source>
</evidence>
<dbReference type="EMBL" id="JASZ02000077">
    <property type="protein sequence ID" value="OWK96936.1"/>
    <property type="molecule type" value="Genomic_DNA"/>
</dbReference>
<accession>A0A246B6E4</accession>
<evidence type="ECO:0000313" key="3">
    <source>
        <dbReference type="Proteomes" id="UP000197587"/>
    </source>
</evidence>
<sequence>MKKIIIMAGVLTAGIMSANNNLPISENEITSAQEVVTNLEQTNTLENKLMIEQVCVVFHATCTSAYSCWPEDTPMERVYEWADNIQNNYCMIDSPFQP</sequence>
<feature type="signal peptide" evidence="1">
    <location>
        <begin position="1"/>
        <end position="18"/>
    </location>
</feature>
<keyword evidence="3" id="KW-1185">Reference proteome</keyword>
<gene>
    <name evidence="2" type="ORF">AP75_13885</name>
</gene>
<dbReference type="RefSeq" id="WP_031503016.1">
    <property type="nucleotide sequence ID" value="NZ_JASZ02000077.1"/>
</dbReference>
<keyword evidence="1" id="KW-0732">Signal</keyword>
<reference evidence="2 3" key="1">
    <citation type="submission" date="2017-05" db="EMBL/GenBank/DDBJ databases">
        <title>Genome of Chryseobacterium haifense.</title>
        <authorList>
            <person name="Newman J.D."/>
        </authorList>
    </citation>
    <scope>NUCLEOTIDE SEQUENCE [LARGE SCALE GENOMIC DNA]</scope>
    <source>
        <strain evidence="2 3">DSM 19056</strain>
    </source>
</reference>
<name>A0A246B6E4_9FLAO</name>
<comment type="caution">
    <text evidence="2">The sequence shown here is derived from an EMBL/GenBank/DDBJ whole genome shotgun (WGS) entry which is preliminary data.</text>
</comment>
<feature type="chain" id="PRO_5011261980" evidence="1">
    <location>
        <begin position="19"/>
        <end position="98"/>
    </location>
</feature>